<accession>A0AAW3JUG9</accession>
<reference evidence="1 2" key="1">
    <citation type="submission" date="2015-10" db="EMBL/GenBank/DDBJ databases">
        <title>Butyribacter intestini gen. nov., sp. nov., a butyric acid-producing bacterium of the family Lachnospiraceae isolated from the human faeces.</title>
        <authorList>
            <person name="Zou Y."/>
            <person name="Xue W."/>
            <person name="Luo G."/>
            <person name="Lv M."/>
        </authorList>
    </citation>
    <scope>NUCLEOTIDE SEQUENCE [LARGE SCALE GENOMIC DNA]</scope>
    <source>
        <strain evidence="1 2">TF01-11</strain>
    </source>
</reference>
<protein>
    <submittedName>
        <fullName evidence="1">Uncharacterized protein</fullName>
    </submittedName>
</protein>
<evidence type="ECO:0000313" key="1">
    <source>
        <dbReference type="EMBL" id="KQC86217.1"/>
    </source>
</evidence>
<evidence type="ECO:0000313" key="2">
    <source>
        <dbReference type="Proteomes" id="UP000050833"/>
    </source>
</evidence>
<dbReference type="Proteomes" id="UP000050833">
    <property type="component" value="Unassembled WGS sequence"/>
</dbReference>
<dbReference type="AlphaFoldDB" id="A0AAW3JUG9"/>
<dbReference type="RefSeq" id="WP_055941539.1">
    <property type="nucleotide sequence ID" value="NZ_LLKB01000001.1"/>
</dbReference>
<keyword evidence="2" id="KW-1185">Reference proteome</keyword>
<dbReference type="EMBL" id="LLKB01000001">
    <property type="protein sequence ID" value="KQC86217.1"/>
    <property type="molecule type" value="Genomic_DNA"/>
</dbReference>
<comment type="caution">
    <text evidence="1">The sequence shown here is derived from an EMBL/GenBank/DDBJ whole genome shotgun (WGS) entry which is preliminary data.</text>
</comment>
<organism evidence="1 2">
    <name type="scientific">Butyribacter intestini</name>
    <dbReference type="NCBI Taxonomy" id="1703332"/>
    <lineage>
        <taxon>Bacteria</taxon>
        <taxon>Bacillati</taxon>
        <taxon>Bacillota</taxon>
        <taxon>Clostridia</taxon>
        <taxon>Lachnospirales</taxon>
        <taxon>Lachnospiraceae</taxon>
        <taxon>Butyribacter</taxon>
    </lineage>
</organism>
<proteinExistence type="predicted"/>
<gene>
    <name evidence="1" type="ORF">APZ18_03220</name>
</gene>
<name>A0AAW3JUG9_9FIRM</name>
<sequence length="126" mass="14016">MEWNPFNYNEVSITIGAYIPTINDSLYSVVTSVEDIRNTTAKYTVEFGEIIGNGSFYFTRAYNDRPYFQYQTNDGKTPTVTLTKKSGSAFASYVGASISGVSSSTRTVIAFYCTVPDETEDEEDTD</sequence>